<feature type="compositionally biased region" description="Low complexity" evidence="4">
    <location>
        <begin position="530"/>
        <end position="557"/>
    </location>
</feature>
<dbReference type="GO" id="GO:0005886">
    <property type="term" value="C:plasma membrane"/>
    <property type="evidence" value="ECO:0007669"/>
    <property type="project" value="TreeGrafter"/>
</dbReference>
<reference evidence="10 11" key="1">
    <citation type="submission" date="2020-01" db="EMBL/GenBank/DDBJ databases">
        <title>Jiella pacifica sp. nov.</title>
        <authorList>
            <person name="Xue Z."/>
            <person name="Zhu S."/>
            <person name="Chen J."/>
            <person name="Yang J."/>
        </authorList>
    </citation>
    <scope>NUCLEOTIDE SEQUENCE [LARGE SCALE GENOMIC DNA]</scope>
    <source>
        <strain evidence="10 11">40Bstr34</strain>
    </source>
</reference>
<accession>A0A6N9T3C8</accession>
<feature type="coiled-coil region" evidence="3">
    <location>
        <begin position="159"/>
        <end position="186"/>
    </location>
</feature>
<dbReference type="InterPro" id="IPR006143">
    <property type="entry name" value="RND_pump_MFP"/>
</dbReference>
<evidence type="ECO:0000256" key="2">
    <source>
        <dbReference type="ARBA" id="ARBA00009477"/>
    </source>
</evidence>
<evidence type="ECO:0000256" key="1">
    <source>
        <dbReference type="ARBA" id="ARBA00004196"/>
    </source>
</evidence>
<dbReference type="NCBIfam" id="TIGR01730">
    <property type="entry name" value="RND_mfp"/>
    <property type="match status" value="1"/>
</dbReference>
<proteinExistence type="inferred from homology"/>
<dbReference type="Gene3D" id="2.40.30.170">
    <property type="match status" value="1"/>
</dbReference>
<dbReference type="InterPro" id="IPR058627">
    <property type="entry name" value="MdtA-like_C"/>
</dbReference>
<dbReference type="AlphaFoldDB" id="A0A6N9T3C8"/>
<feature type="compositionally biased region" description="Gly residues" evidence="4">
    <location>
        <begin position="558"/>
        <end position="592"/>
    </location>
</feature>
<evidence type="ECO:0000256" key="3">
    <source>
        <dbReference type="SAM" id="Coils"/>
    </source>
</evidence>
<feature type="domain" description="Multidrug resistance protein MdtA-like barrel-sandwich hybrid" evidence="7">
    <location>
        <begin position="119"/>
        <end position="255"/>
    </location>
</feature>
<feature type="domain" description="Multidrug resistance protein MdtA-like C-terminal permuted SH3" evidence="9">
    <location>
        <begin position="454"/>
        <end position="517"/>
    </location>
</feature>
<organism evidence="10 11">
    <name type="scientific">Jiella pacifica</name>
    <dbReference type="NCBI Taxonomy" id="2696469"/>
    <lineage>
        <taxon>Bacteria</taxon>
        <taxon>Pseudomonadati</taxon>
        <taxon>Pseudomonadota</taxon>
        <taxon>Alphaproteobacteria</taxon>
        <taxon>Hyphomicrobiales</taxon>
        <taxon>Aurantimonadaceae</taxon>
        <taxon>Jiella</taxon>
    </lineage>
</organism>
<evidence type="ECO:0000259" key="6">
    <source>
        <dbReference type="Pfam" id="PF25876"/>
    </source>
</evidence>
<feature type="compositionally biased region" description="Gly residues" evidence="4">
    <location>
        <begin position="74"/>
        <end position="85"/>
    </location>
</feature>
<evidence type="ECO:0000256" key="5">
    <source>
        <dbReference type="SAM" id="SignalP"/>
    </source>
</evidence>
<name>A0A6N9T3C8_9HYPH</name>
<dbReference type="PANTHER" id="PTHR30158:SF10">
    <property type="entry name" value="CATION EFFLUX PUMP"/>
    <property type="match status" value="1"/>
</dbReference>
<evidence type="ECO:0000259" key="8">
    <source>
        <dbReference type="Pfam" id="PF25944"/>
    </source>
</evidence>
<dbReference type="RefSeq" id="WP_163464189.1">
    <property type="nucleotide sequence ID" value="NZ_JAAAMG010000012.1"/>
</dbReference>
<keyword evidence="3" id="KW-0175">Coiled coil</keyword>
<dbReference type="GO" id="GO:0030313">
    <property type="term" value="C:cell envelope"/>
    <property type="evidence" value="ECO:0007669"/>
    <property type="project" value="UniProtKB-SubCell"/>
</dbReference>
<evidence type="ECO:0000259" key="9">
    <source>
        <dbReference type="Pfam" id="PF25967"/>
    </source>
</evidence>
<dbReference type="Pfam" id="PF25876">
    <property type="entry name" value="HH_MFP_RND"/>
    <property type="match status" value="1"/>
</dbReference>
<evidence type="ECO:0000259" key="7">
    <source>
        <dbReference type="Pfam" id="PF25917"/>
    </source>
</evidence>
<dbReference type="InterPro" id="IPR058626">
    <property type="entry name" value="MdtA-like_b-barrel"/>
</dbReference>
<dbReference type="PANTHER" id="PTHR30158">
    <property type="entry name" value="ACRA/E-RELATED COMPONENT OF DRUG EFFLUX TRANSPORTER"/>
    <property type="match status" value="1"/>
</dbReference>
<feature type="region of interest" description="Disordered" evidence="4">
    <location>
        <begin position="70"/>
        <end position="94"/>
    </location>
</feature>
<comment type="similarity">
    <text evidence="2">Belongs to the membrane fusion protein (MFP) (TC 8.A.1) family.</text>
</comment>
<evidence type="ECO:0000313" key="11">
    <source>
        <dbReference type="Proteomes" id="UP000469011"/>
    </source>
</evidence>
<sequence>MTRDIARGRLTSAAFAVATLSVFCLAASPAQAQSGQAAQGGKDSAPSTLDLPLIGKIELPDFLSFLGSSDDGEGSGGGGEGGAQGDGNQPPPAVITQTAAVKPVGDRFEFIGRIAAIQQVTIQARVEGYLDSVAFKGGESVRKGDLLFQIETAQYDAALASARAQLSGAQAQLNQAQRNLARSKELAQSGTVSQSTLDDAQATFESAQATQLQAEAAVQQAELNLSYTRIVAPIDGTISAPLITAGNFVSTGSGALANLIQMDPIWGVFPIGEGQLITWKKLGIGNSEPTPVETRPAGEAGGSEDRTSAGGDATGDASQSDGPAGRQAAATSPDTAEPVDAGAAGSQGPEAPSAEGSAATGSSGPPPGAEEVGGAGDAVASSAQEAEDFVLSLVLPNGSTYQPTGSFDFVDNTVSANTGTVETRISFPNPEGYLLPNQNVTLVTTEKDPPRLPVIPQAAVQLSREGRSVLIVKDDDTIERRMITVAADAGSEGTLDPGEVAVTGGLTGGEDVVVRGAATLKEGQKVSPRPATAQAGNGNAQAAAAPAEAGEAQPAAGSPGGAPQGGGDTSGSDGTGAGGAAGGGPGGGGSTE</sequence>
<feature type="domain" description="Multidrug resistance protein MdtA-like alpha-helical hairpin" evidence="6">
    <location>
        <begin position="159"/>
        <end position="228"/>
    </location>
</feature>
<dbReference type="Pfam" id="PF25944">
    <property type="entry name" value="Beta-barrel_RND"/>
    <property type="match status" value="1"/>
</dbReference>
<feature type="signal peptide" evidence="5">
    <location>
        <begin position="1"/>
        <end position="32"/>
    </location>
</feature>
<dbReference type="InterPro" id="IPR058625">
    <property type="entry name" value="MdtA-like_BSH"/>
</dbReference>
<feature type="region of interest" description="Disordered" evidence="4">
    <location>
        <begin position="286"/>
        <end position="381"/>
    </location>
</feature>
<dbReference type="GO" id="GO:0046677">
    <property type="term" value="P:response to antibiotic"/>
    <property type="evidence" value="ECO:0007669"/>
    <property type="project" value="TreeGrafter"/>
</dbReference>
<comment type="caution">
    <text evidence="10">The sequence shown here is derived from an EMBL/GenBank/DDBJ whole genome shotgun (WGS) entry which is preliminary data.</text>
</comment>
<comment type="subcellular location">
    <subcellularLocation>
        <location evidence="1">Cell envelope</location>
    </subcellularLocation>
</comment>
<dbReference type="Gene3D" id="1.10.287.470">
    <property type="entry name" value="Helix hairpin bin"/>
    <property type="match status" value="1"/>
</dbReference>
<dbReference type="Pfam" id="PF25967">
    <property type="entry name" value="RND-MFP_C"/>
    <property type="match status" value="1"/>
</dbReference>
<dbReference type="InterPro" id="IPR058624">
    <property type="entry name" value="MdtA-like_HH"/>
</dbReference>
<keyword evidence="11" id="KW-1185">Reference proteome</keyword>
<evidence type="ECO:0000313" key="10">
    <source>
        <dbReference type="EMBL" id="NDW05877.1"/>
    </source>
</evidence>
<protein>
    <submittedName>
        <fullName evidence="10">Efflux RND transporter periplasmic adaptor subunit</fullName>
    </submittedName>
</protein>
<dbReference type="Gene3D" id="2.40.420.20">
    <property type="match status" value="1"/>
</dbReference>
<evidence type="ECO:0000256" key="4">
    <source>
        <dbReference type="SAM" id="MobiDB-lite"/>
    </source>
</evidence>
<dbReference type="Pfam" id="PF25917">
    <property type="entry name" value="BSH_RND"/>
    <property type="match status" value="1"/>
</dbReference>
<feature type="compositionally biased region" description="Low complexity" evidence="4">
    <location>
        <begin position="348"/>
        <end position="370"/>
    </location>
</feature>
<feature type="chain" id="PRO_5026952815" evidence="5">
    <location>
        <begin position="33"/>
        <end position="592"/>
    </location>
</feature>
<keyword evidence="5" id="KW-0732">Signal</keyword>
<feature type="region of interest" description="Disordered" evidence="4">
    <location>
        <begin position="520"/>
        <end position="592"/>
    </location>
</feature>
<feature type="domain" description="Multidrug resistance protein MdtA-like beta-barrel" evidence="8">
    <location>
        <begin position="384"/>
        <end position="441"/>
    </location>
</feature>
<dbReference type="EMBL" id="JAAAMG010000012">
    <property type="protein sequence ID" value="NDW05877.1"/>
    <property type="molecule type" value="Genomic_DNA"/>
</dbReference>
<dbReference type="GO" id="GO:0015562">
    <property type="term" value="F:efflux transmembrane transporter activity"/>
    <property type="evidence" value="ECO:0007669"/>
    <property type="project" value="InterPro"/>
</dbReference>
<dbReference type="Gene3D" id="2.40.50.100">
    <property type="match status" value="1"/>
</dbReference>
<gene>
    <name evidence="10" type="ORF">GTK09_15760</name>
</gene>
<dbReference type="SUPFAM" id="SSF111369">
    <property type="entry name" value="HlyD-like secretion proteins"/>
    <property type="match status" value="2"/>
</dbReference>
<dbReference type="Proteomes" id="UP000469011">
    <property type="component" value="Unassembled WGS sequence"/>
</dbReference>